<evidence type="ECO:0000313" key="1">
    <source>
        <dbReference type="EMBL" id="MBP5856308.1"/>
    </source>
</evidence>
<dbReference type="EMBL" id="JAGMWN010000002">
    <property type="protein sequence ID" value="MBP5856308.1"/>
    <property type="molecule type" value="Genomic_DNA"/>
</dbReference>
<comment type="caution">
    <text evidence="1">The sequence shown here is derived from an EMBL/GenBank/DDBJ whole genome shotgun (WGS) entry which is preliminary data.</text>
</comment>
<reference evidence="1" key="1">
    <citation type="submission" date="2021-04" db="EMBL/GenBank/DDBJ databases">
        <authorList>
            <person name="Zhang D.-C."/>
        </authorList>
    </citation>
    <scope>NUCLEOTIDE SEQUENCE</scope>
    <source>
        <strain evidence="1">CGMCC 1.15697</strain>
    </source>
</reference>
<dbReference type="InterPro" id="IPR032345">
    <property type="entry name" value="PnbB"/>
</dbReference>
<dbReference type="Pfam" id="PF16155">
    <property type="entry name" value="PnbB"/>
    <property type="match status" value="1"/>
</dbReference>
<dbReference type="Proteomes" id="UP000672602">
    <property type="component" value="Unassembled WGS sequence"/>
</dbReference>
<organism evidence="1 2">
    <name type="scientific">Marivibrio halodurans</name>
    <dbReference type="NCBI Taxonomy" id="2039722"/>
    <lineage>
        <taxon>Bacteria</taxon>
        <taxon>Pseudomonadati</taxon>
        <taxon>Pseudomonadota</taxon>
        <taxon>Alphaproteobacteria</taxon>
        <taxon>Rhodospirillales</taxon>
        <taxon>Rhodospirillaceae</taxon>
        <taxon>Marivibrio</taxon>
    </lineage>
</organism>
<name>A0A8J7SKM8_9PROT</name>
<evidence type="ECO:0000313" key="2">
    <source>
        <dbReference type="Proteomes" id="UP000672602"/>
    </source>
</evidence>
<sequence length="161" mass="17583">MTTGTAAAETLKSTVAEITARIADKPLDADLDRFLNDTFPPGSETFQRLADTCRRGMDEGWLGEREMGGIRFGRPVKPGPETHGFSVDVVRYRDLAGPHHGHPKGEIDMIVPLEPDAKFDGRGEGWLVYEPGTAHHPTISEGEAIVLYLLPEGEIAFTKGK</sequence>
<protein>
    <submittedName>
        <fullName evidence="1">DUF4863 family protein</fullName>
    </submittedName>
</protein>
<proteinExistence type="predicted"/>
<keyword evidence="2" id="KW-1185">Reference proteome</keyword>
<accession>A0A8J7SKM8</accession>
<dbReference type="RefSeq" id="WP_210680894.1">
    <property type="nucleotide sequence ID" value="NZ_JAGMWN010000002.1"/>
</dbReference>
<gene>
    <name evidence="1" type="ORF">KAJ83_04760</name>
</gene>
<dbReference type="AlphaFoldDB" id="A0A8J7SKM8"/>